<dbReference type="GO" id="GO:0043708">
    <property type="term" value="P:cell adhesion involved in biofilm formation"/>
    <property type="evidence" value="ECO:0007669"/>
    <property type="project" value="InterPro"/>
</dbReference>
<evidence type="ECO:0000256" key="6">
    <source>
        <dbReference type="ARBA" id="ARBA00022692"/>
    </source>
</evidence>
<evidence type="ECO:0000313" key="11">
    <source>
        <dbReference type="EMBL" id="EST12686.1"/>
    </source>
</evidence>
<dbReference type="Pfam" id="PF13641">
    <property type="entry name" value="Glyco_tranf_2_3"/>
    <property type="match status" value="1"/>
</dbReference>
<dbReference type="PATRIC" id="fig|1395513.3.peg.1249"/>
<dbReference type="NCBIfam" id="TIGR03937">
    <property type="entry name" value="PgaC_IcaA"/>
    <property type="match status" value="1"/>
</dbReference>
<evidence type="ECO:0000313" key="12">
    <source>
        <dbReference type="Proteomes" id="UP000018296"/>
    </source>
</evidence>
<comment type="caution">
    <text evidence="11">The sequence shown here is derived from an EMBL/GenBank/DDBJ whole genome shotgun (WGS) entry which is preliminary data.</text>
</comment>
<keyword evidence="8 10" id="KW-0472">Membrane</keyword>
<evidence type="ECO:0000256" key="7">
    <source>
        <dbReference type="ARBA" id="ARBA00022989"/>
    </source>
</evidence>
<dbReference type="EC" id="2.4.1.-" evidence="10"/>
<keyword evidence="4 10" id="KW-0328">Glycosyltransferase</keyword>
<dbReference type="GO" id="GO:0005886">
    <property type="term" value="C:plasma membrane"/>
    <property type="evidence" value="ECO:0007669"/>
    <property type="project" value="UniProtKB-SubCell"/>
</dbReference>
<keyword evidence="3 10" id="KW-1003">Cell membrane</keyword>
<evidence type="ECO:0000256" key="4">
    <source>
        <dbReference type="ARBA" id="ARBA00022676"/>
    </source>
</evidence>
<evidence type="ECO:0000256" key="1">
    <source>
        <dbReference type="ARBA" id="ARBA00004651"/>
    </source>
</evidence>
<dbReference type="AlphaFoldDB" id="V6J0L8"/>
<dbReference type="SUPFAM" id="SSF53448">
    <property type="entry name" value="Nucleotide-diphospho-sugar transferases"/>
    <property type="match status" value="1"/>
</dbReference>
<sequence length="424" mass="49650">MNDFMEKSDKMVFLSFFVGIFSQFVFFYPFIMSLFWMAGALLFFIYRERHESIDFDHIDWPMVSFLVPCYNEESTISETIRHLSEMPYPKKEIIAVNDGSTDQTEHVLENLAGQYKELRVINCKENCGKANSLHLACHASSAEYLICIDADAILDPNAAYYLVYHFIHKGERVGAVTGNPRVRNRSSLLSKLQIIEYASIIGSIKRTQRIIGKVMTVSGVVAAFRKKALIDVGLWDRDMITEDIAVSWKLQRHFWDIRYEPRALCWMLVPETIRGIWKQRVRWAQGGEEVLLRHWKIFLDWRQRRIWPIYLEQAASVFWSFSWIILMIWKQITAHSWEEHVIWLSLTSFVLVAMSFLQLISATLMDSKHDNVRQYLIWSCWYPVFYWILSTFVVIAALPKAVRSRIKGGYAVWSSPDRGIGRNL</sequence>
<dbReference type="PANTHER" id="PTHR43630">
    <property type="entry name" value="POLY-BETA-1,6-N-ACETYL-D-GLUCOSAMINE SYNTHASE"/>
    <property type="match status" value="1"/>
</dbReference>
<dbReference type="GO" id="GO:0008375">
    <property type="term" value="F:acetylglucosaminyltransferase activity"/>
    <property type="evidence" value="ECO:0007669"/>
    <property type="project" value="UniProtKB-UniRule"/>
</dbReference>
<feature type="transmembrane region" description="Helical" evidence="10">
    <location>
        <begin position="341"/>
        <end position="364"/>
    </location>
</feature>
<keyword evidence="12" id="KW-1185">Reference proteome</keyword>
<comment type="subcellular location">
    <subcellularLocation>
        <location evidence="1 10">Cell membrane</location>
        <topology evidence="1 10">Multi-pass membrane protein</topology>
    </subcellularLocation>
</comment>
<evidence type="ECO:0000256" key="2">
    <source>
        <dbReference type="ARBA" id="ARBA00006739"/>
    </source>
</evidence>
<dbReference type="Proteomes" id="UP000018296">
    <property type="component" value="Unassembled WGS sequence"/>
</dbReference>
<gene>
    <name evidence="11" type="ORF">P343_06105</name>
</gene>
<keyword evidence="7 10" id="KW-1133">Transmembrane helix</keyword>
<dbReference type="CDD" id="cd06423">
    <property type="entry name" value="CESA_like"/>
    <property type="match status" value="1"/>
</dbReference>
<evidence type="ECO:0000256" key="8">
    <source>
        <dbReference type="ARBA" id="ARBA00023136"/>
    </source>
</evidence>
<comment type="similarity">
    <text evidence="2 10">Belongs to the glycosyltransferase 2 family.</text>
</comment>
<evidence type="ECO:0000256" key="9">
    <source>
        <dbReference type="NCBIfam" id="TIGR03937"/>
    </source>
</evidence>
<dbReference type="Gene3D" id="3.90.550.10">
    <property type="entry name" value="Spore Coat Polysaccharide Biosynthesis Protein SpsA, Chain A"/>
    <property type="match status" value="1"/>
</dbReference>
<dbReference type="PANTHER" id="PTHR43630:SF1">
    <property type="entry name" value="POLY-BETA-1,6-N-ACETYL-D-GLUCOSAMINE SYNTHASE"/>
    <property type="match status" value="1"/>
</dbReference>
<name>V6J0L8_9BACL</name>
<evidence type="ECO:0000256" key="10">
    <source>
        <dbReference type="RuleBase" id="RU364028"/>
    </source>
</evidence>
<dbReference type="InterPro" id="IPR023853">
    <property type="entry name" value="PGA_PgaC/IcaA"/>
</dbReference>
<keyword evidence="5 10" id="KW-0808">Transferase</keyword>
<feature type="transmembrane region" description="Helical" evidence="10">
    <location>
        <begin position="12"/>
        <end position="45"/>
    </location>
</feature>
<organism evidence="11 12">
    <name type="scientific">Sporolactobacillus laevolacticus DSM 442</name>
    <dbReference type="NCBI Taxonomy" id="1395513"/>
    <lineage>
        <taxon>Bacteria</taxon>
        <taxon>Bacillati</taxon>
        <taxon>Bacillota</taxon>
        <taxon>Bacilli</taxon>
        <taxon>Bacillales</taxon>
        <taxon>Sporolactobacillaceae</taxon>
        <taxon>Sporolactobacillus</taxon>
    </lineage>
</organism>
<keyword evidence="6 10" id="KW-0812">Transmembrane</keyword>
<feature type="transmembrane region" description="Helical" evidence="10">
    <location>
        <begin position="307"/>
        <end position="329"/>
    </location>
</feature>
<dbReference type="eggNOG" id="COG1215">
    <property type="taxonomic scope" value="Bacteria"/>
</dbReference>
<dbReference type="EMBL" id="AWTC01000004">
    <property type="protein sequence ID" value="EST12686.1"/>
    <property type="molecule type" value="Genomic_DNA"/>
</dbReference>
<feature type="transmembrane region" description="Helical" evidence="10">
    <location>
        <begin position="376"/>
        <end position="398"/>
    </location>
</feature>
<dbReference type="InterPro" id="IPR029044">
    <property type="entry name" value="Nucleotide-diphossugar_trans"/>
</dbReference>
<reference evidence="11 12" key="1">
    <citation type="journal article" date="2013" name="Genome Announc.">
        <title>Genome Sequence of Sporolactobacillus laevolacticus DSM442, an Efficient Polymer-Grade D-Lactate Producer from Agricultural Waste Cottonseed as a Nitrogen Source.</title>
        <authorList>
            <person name="Wang H."/>
            <person name="Wang L."/>
            <person name="Ju J."/>
            <person name="Yu B."/>
            <person name="Ma Y."/>
        </authorList>
    </citation>
    <scope>NUCLEOTIDE SEQUENCE [LARGE SCALE GENOMIC DNA]</scope>
    <source>
        <strain evidence="11 12">DSM 442</strain>
    </source>
</reference>
<proteinExistence type="inferred from homology"/>
<accession>V6J0L8</accession>
<evidence type="ECO:0000256" key="3">
    <source>
        <dbReference type="ARBA" id="ARBA00022475"/>
    </source>
</evidence>
<dbReference type="STRING" id="1395513.P343_06105"/>
<protein>
    <recommendedName>
        <fullName evidence="9 10">Poly-beta-1,6-N-acetyl-D-glucosamine synthase</fullName>
        <shortName evidence="10">Poly-beta-1,6-GlcNAc synthase</shortName>
        <ecNumber evidence="10">2.4.1.-</ecNumber>
    </recommendedName>
</protein>
<evidence type="ECO:0000256" key="5">
    <source>
        <dbReference type="ARBA" id="ARBA00022679"/>
    </source>
</evidence>